<dbReference type="InterPro" id="IPR018252">
    <property type="entry name" value="Annexin_repeat_CS"/>
</dbReference>
<evidence type="ECO:0000313" key="8">
    <source>
        <dbReference type="WBParaSite" id="Gr19_v10_g15693.t1"/>
    </source>
</evidence>
<keyword evidence="5 6" id="KW-0111">Calcium/phospholipid-binding</keyword>
<comment type="similarity">
    <text evidence="1 6">Belongs to the annexin family.</text>
</comment>
<dbReference type="AlphaFoldDB" id="A0A914HDR8"/>
<dbReference type="SMART" id="SM00335">
    <property type="entry name" value="ANX"/>
    <property type="match status" value="4"/>
</dbReference>
<dbReference type="FunFam" id="1.10.220.10:FF:000002">
    <property type="entry name" value="Annexin"/>
    <property type="match status" value="1"/>
</dbReference>
<dbReference type="Pfam" id="PF00191">
    <property type="entry name" value="Annexin"/>
    <property type="match status" value="4"/>
</dbReference>
<dbReference type="WBParaSite" id="Gr19_v10_g15693.t1">
    <property type="protein sequence ID" value="Gr19_v10_g15693.t1"/>
    <property type="gene ID" value="Gr19_v10_g15693"/>
</dbReference>
<dbReference type="FunFam" id="1.10.220.10:FF:000003">
    <property type="entry name" value="Annexin"/>
    <property type="match status" value="1"/>
</dbReference>
<dbReference type="FunFam" id="1.10.220.10:FF:000001">
    <property type="entry name" value="Annexin"/>
    <property type="match status" value="1"/>
</dbReference>
<dbReference type="GO" id="GO:0005737">
    <property type="term" value="C:cytoplasm"/>
    <property type="evidence" value="ECO:0007669"/>
    <property type="project" value="TreeGrafter"/>
</dbReference>
<evidence type="ECO:0000256" key="4">
    <source>
        <dbReference type="ARBA" id="ARBA00023216"/>
    </source>
</evidence>
<keyword evidence="2 6" id="KW-0677">Repeat</keyword>
<dbReference type="GO" id="GO:0005509">
    <property type="term" value="F:calcium ion binding"/>
    <property type="evidence" value="ECO:0007669"/>
    <property type="project" value="InterPro"/>
</dbReference>
<proteinExistence type="inferred from homology"/>
<dbReference type="GO" id="GO:0001786">
    <property type="term" value="F:phosphatidylserine binding"/>
    <property type="evidence" value="ECO:0007669"/>
    <property type="project" value="TreeGrafter"/>
</dbReference>
<dbReference type="Proteomes" id="UP000887572">
    <property type="component" value="Unplaced"/>
</dbReference>
<dbReference type="GO" id="GO:0005886">
    <property type="term" value="C:plasma membrane"/>
    <property type="evidence" value="ECO:0007669"/>
    <property type="project" value="TreeGrafter"/>
</dbReference>
<dbReference type="InterPro" id="IPR037104">
    <property type="entry name" value="Annexin_sf"/>
</dbReference>
<dbReference type="Gene3D" id="1.10.220.10">
    <property type="entry name" value="Annexin"/>
    <property type="match status" value="4"/>
</dbReference>
<accession>A0A914HDR8</accession>
<keyword evidence="7" id="KW-1185">Reference proteome</keyword>
<evidence type="ECO:0000256" key="2">
    <source>
        <dbReference type="ARBA" id="ARBA00022737"/>
    </source>
</evidence>
<sequence>MSSKNEITETELVAHRGHLTCRSFLILFILLARMGTPSIIANPNFDAQATADLLRKAMKGIGCDKSMTIQALVSCNNAQRQEVVRVFKQMHGKDLVNELKSELRGDFEDLIMAMMERPAIYDAEQLHRAMEGRGTKEHVLIEIMTTRTNAQIRDIKLVYRKMYDTDLEKDIVGDTSGYFRRLLISLCSGARDEQMHTNPAKAQQDAQKLWRAGEGCLGTDEIAFNSILAVQNFAQLHLVFAEYEKQHGHPIEKAIRKEFSGDIRDAHLALVKSIRNRPAYFAELLYKSMKGLGTRDNDLIRLVVTRSEIDMADIRKAYQEMYGKSLAAAIADDCSGAYKRGLIAIVNGHP</sequence>
<keyword evidence="3 6" id="KW-0106">Calcium</keyword>
<dbReference type="PANTHER" id="PTHR10502:SF102">
    <property type="entry name" value="ANNEXIN B11"/>
    <property type="match status" value="1"/>
</dbReference>
<dbReference type="GO" id="GO:0005544">
    <property type="term" value="F:calcium-dependent phospholipid binding"/>
    <property type="evidence" value="ECO:0007669"/>
    <property type="project" value="UniProtKB-KW"/>
</dbReference>
<keyword evidence="4 6" id="KW-0041">Annexin</keyword>
<evidence type="ECO:0000256" key="3">
    <source>
        <dbReference type="ARBA" id="ARBA00022837"/>
    </source>
</evidence>
<evidence type="ECO:0000256" key="5">
    <source>
        <dbReference type="ARBA" id="ARBA00023302"/>
    </source>
</evidence>
<comment type="domain">
    <text evidence="6">A pair of annexin repeats may form one binding site for calcium and phospholipid.</text>
</comment>
<dbReference type="SUPFAM" id="SSF47874">
    <property type="entry name" value="Annexin"/>
    <property type="match status" value="1"/>
</dbReference>
<dbReference type="InterPro" id="IPR001464">
    <property type="entry name" value="Annexin"/>
</dbReference>
<protein>
    <recommendedName>
        <fullName evidence="6">Annexin</fullName>
    </recommendedName>
</protein>
<dbReference type="GO" id="GO:0012506">
    <property type="term" value="C:vesicle membrane"/>
    <property type="evidence" value="ECO:0007669"/>
    <property type="project" value="TreeGrafter"/>
</dbReference>
<dbReference type="PANTHER" id="PTHR10502">
    <property type="entry name" value="ANNEXIN"/>
    <property type="match status" value="1"/>
</dbReference>
<organism evidence="7 8">
    <name type="scientific">Globodera rostochiensis</name>
    <name type="common">Golden nematode worm</name>
    <name type="synonym">Heterodera rostochiensis</name>
    <dbReference type="NCBI Taxonomy" id="31243"/>
    <lineage>
        <taxon>Eukaryota</taxon>
        <taxon>Metazoa</taxon>
        <taxon>Ecdysozoa</taxon>
        <taxon>Nematoda</taxon>
        <taxon>Chromadorea</taxon>
        <taxon>Rhabditida</taxon>
        <taxon>Tylenchina</taxon>
        <taxon>Tylenchomorpha</taxon>
        <taxon>Tylenchoidea</taxon>
        <taxon>Heteroderidae</taxon>
        <taxon>Heteroderinae</taxon>
        <taxon>Globodera</taxon>
    </lineage>
</organism>
<dbReference type="PRINTS" id="PR00196">
    <property type="entry name" value="ANNEXIN"/>
</dbReference>
<dbReference type="PROSITE" id="PS51897">
    <property type="entry name" value="ANNEXIN_2"/>
    <property type="match status" value="4"/>
</dbReference>
<dbReference type="FunFam" id="1.10.220.10:FF:000004">
    <property type="entry name" value="Annexin"/>
    <property type="match status" value="1"/>
</dbReference>
<evidence type="ECO:0000256" key="6">
    <source>
        <dbReference type="RuleBase" id="RU003540"/>
    </source>
</evidence>
<name>A0A914HDR8_GLORO</name>
<dbReference type="GO" id="GO:0005634">
    <property type="term" value="C:nucleus"/>
    <property type="evidence" value="ECO:0007669"/>
    <property type="project" value="TreeGrafter"/>
</dbReference>
<dbReference type="PROSITE" id="PS00223">
    <property type="entry name" value="ANNEXIN_1"/>
    <property type="match status" value="2"/>
</dbReference>
<evidence type="ECO:0000256" key="1">
    <source>
        <dbReference type="ARBA" id="ARBA00007831"/>
    </source>
</evidence>
<dbReference type="InterPro" id="IPR018502">
    <property type="entry name" value="Annexin_repeat"/>
</dbReference>
<reference evidence="8" key="1">
    <citation type="submission" date="2022-11" db="UniProtKB">
        <authorList>
            <consortium name="WormBaseParasite"/>
        </authorList>
    </citation>
    <scope>IDENTIFICATION</scope>
</reference>
<evidence type="ECO:0000313" key="7">
    <source>
        <dbReference type="Proteomes" id="UP000887572"/>
    </source>
</evidence>